<sequence>MPNRRLHDDVSAFVSLATGSVLGRQAEFPLKRTRFRECCRSRLARAAARRAVACNLNRQETESKKGPTRAKNQLGEGSRPASKTYGSSGATPKRLESIEGSRKFRYIAGNKGPDIWLVVAILSILLPILFIAWAFKTGIVDPSGY</sequence>
<dbReference type="RefSeq" id="XP_005537103.1">
    <property type="nucleotide sequence ID" value="XM_005537046.1"/>
</dbReference>
<keyword evidence="2" id="KW-0812">Transmembrane</keyword>
<reference evidence="3 4" key="1">
    <citation type="journal article" date="2004" name="Nature">
        <title>Genome sequence of the ultrasmall unicellular red alga Cyanidioschyzon merolae 10D.</title>
        <authorList>
            <person name="Matsuzaki M."/>
            <person name="Misumi O."/>
            <person name="Shin-i T."/>
            <person name="Maruyama S."/>
            <person name="Takahara M."/>
            <person name="Miyagishima S."/>
            <person name="Mori T."/>
            <person name="Nishida K."/>
            <person name="Yagisawa F."/>
            <person name="Nishida K."/>
            <person name="Yoshida Y."/>
            <person name="Nishimura Y."/>
            <person name="Nakao S."/>
            <person name="Kobayashi T."/>
            <person name="Momoyama Y."/>
            <person name="Higashiyama T."/>
            <person name="Minoda A."/>
            <person name="Sano M."/>
            <person name="Nomoto H."/>
            <person name="Oishi K."/>
            <person name="Hayashi H."/>
            <person name="Ohta F."/>
            <person name="Nishizaka S."/>
            <person name="Haga S."/>
            <person name="Miura S."/>
            <person name="Morishita T."/>
            <person name="Kabeya Y."/>
            <person name="Terasawa K."/>
            <person name="Suzuki Y."/>
            <person name="Ishii Y."/>
            <person name="Asakawa S."/>
            <person name="Takano H."/>
            <person name="Ohta N."/>
            <person name="Kuroiwa H."/>
            <person name="Tanaka K."/>
            <person name="Shimizu N."/>
            <person name="Sugano S."/>
            <person name="Sato N."/>
            <person name="Nozaki H."/>
            <person name="Ogasawara N."/>
            <person name="Kohara Y."/>
            <person name="Kuroiwa T."/>
        </authorList>
    </citation>
    <scope>NUCLEOTIDE SEQUENCE [LARGE SCALE GENOMIC DNA]</scope>
    <source>
        <strain evidence="3 4">10D</strain>
    </source>
</reference>
<dbReference type="OrthoDB" id="5249at2759"/>
<evidence type="ECO:0000313" key="3">
    <source>
        <dbReference type="EMBL" id="BAM81067.1"/>
    </source>
</evidence>
<reference evidence="3 4" key="2">
    <citation type="journal article" date="2007" name="BMC Biol.">
        <title>A 100%-complete sequence reveals unusually simple genomic features in the hot-spring red alga Cyanidioschyzon merolae.</title>
        <authorList>
            <person name="Nozaki H."/>
            <person name="Takano H."/>
            <person name="Misumi O."/>
            <person name="Terasawa K."/>
            <person name="Matsuzaki M."/>
            <person name="Maruyama S."/>
            <person name="Nishida K."/>
            <person name="Yagisawa F."/>
            <person name="Yoshida Y."/>
            <person name="Fujiwara T."/>
            <person name="Takio S."/>
            <person name="Tamura K."/>
            <person name="Chung S.J."/>
            <person name="Nakamura S."/>
            <person name="Kuroiwa H."/>
            <person name="Tanaka K."/>
            <person name="Sato N."/>
            <person name="Kuroiwa T."/>
        </authorList>
    </citation>
    <scope>NUCLEOTIDE SEQUENCE [LARGE SCALE GENOMIC DNA]</scope>
    <source>
        <strain evidence="3 4">10D</strain>
    </source>
</reference>
<organism evidence="3 4">
    <name type="scientific">Cyanidioschyzon merolae (strain NIES-3377 / 10D)</name>
    <name type="common">Unicellular red alga</name>
    <dbReference type="NCBI Taxonomy" id="280699"/>
    <lineage>
        <taxon>Eukaryota</taxon>
        <taxon>Rhodophyta</taxon>
        <taxon>Bangiophyceae</taxon>
        <taxon>Cyanidiales</taxon>
        <taxon>Cyanidiaceae</taxon>
        <taxon>Cyanidioschyzon</taxon>
    </lineage>
</organism>
<dbReference type="AlphaFoldDB" id="M1VDX2"/>
<dbReference type="HOGENOM" id="CLU_1789627_0_0_1"/>
<keyword evidence="2" id="KW-0472">Membrane</keyword>
<evidence type="ECO:0000313" key="4">
    <source>
        <dbReference type="Proteomes" id="UP000007014"/>
    </source>
</evidence>
<dbReference type="KEGG" id="cme:CYME_CMM223C"/>
<protein>
    <submittedName>
        <fullName evidence="3">Uncharacterized protein</fullName>
    </submittedName>
</protein>
<evidence type="ECO:0000256" key="2">
    <source>
        <dbReference type="SAM" id="Phobius"/>
    </source>
</evidence>
<accession>M1VDX2</accession>
<dbReference type="Proteomes" id="UP000007014">
    <property type="component" value="Chromosome 13"/>
</dbReference>
<name>M1VDX2_CYAM1</name>
<keyword evidence="4" id="KW-1185">Reference proteome</keyword>
<feature type="region of interest" description="Disordered" evidence="1">
    <location>
        <begin position="56"/>
        <end position="94"/>
    </location>
</feature>
<dbReference type="GeneID" id="16994922"/>
<feature type="transmembrane region" description="Helical" evidence="2">
    <location>
        <begin position="115"/>
        <end position="135"/>
    </location>
</feature>
<dbReference type="Gramene" id="CMM223CT">
    <property type="protein sequence ID" value="CMM223CT"/>
    <property type="gene ID" value="CMM223C"/>
</dbReference>
<gene>
    <name evidence="3" type="ORF">CYME_CMM223C</name>
</gene>
<dbReference type="EMBL" id="AP006495">
    <property type="protein sequence ID" value="BAM81067.1"/>
    <property type="molecule type" value="Genomic_DNA"/>
</dbReference>
<keyword evidence="2" id="KW-1133">Transmembrane helix</keyword>
<evidence type="ECO:0000256" key="1">
    <source>
        <dbReference type="SAM" id="MobiDB-lite"/>
    </source>
</evidence>
<proteinExistence type="predicted"/>